<name>A0A292YBM1_9BACT</name>
<proteinExistence type="predicted"/>
<dbReference type="SUPFAM" id="SSF88713">
    <property type="entry name" value="Glycoside hydrolase/deacetylase"/>
    <property type="match status" value="1"/>
</dbReference>
<accession>A0A292YBM1</accession>
<evidence type="ECO:0000259" key="3">
    <source>
        <dbReference type="PROSITE" id="PS51677"/>
    </source>
</evidence>
<feature type="domain" description="NodB homology" evidence="3">
    <location>
        <begin position="57"/>
        <end position="252"/>
    </location>
</feature>
<evidence type="ECO:0000256" key="1">
    <source>
        <dbReference type="ARBA" id="ARBA00004613"/>
    </source>
</evidence>
<sequence length="252" mass="30226">MNSVPVLMYHHILPKSGFIASSVDEFEKQMKFLAENNYKTLKSEEFLEFKKGKSFKKAVFITFDDGWRDNYYYAYPILKKYNLKATIFLVTEWIEKASEKKEEFKPLGHNEAKKEVQVNPSNVILNWDEIEKMKDVFDFHSHTHSHRDFYFDKEYSWEEEFIYSKDILKKRLGIDSKHLCWPRGKYDNDLIELAKNYFNVLYTTKRGINLPDNNLDEIKRIAVKKDEKWLKKQIKIFSNPILGYLYSKVKPE</sequence>
<reference evidence="4 5" key="1">
    <citation type="journal article" date="2017" name="Syst. Appl. Microbiol.">
        <title>Lebetimonas natsushimae sp. nov., a novel strictly anaerobic, moderately thermophilic chemoautotroph isolated from a deep-sea hydrothermal vent polychaete nest in the Mid-Okinawa Trough.</title>
        <authorList>
            <person name="Nagata R."/>
            <person name="Takaki Y."/>
            <person name="Tame A."/>
            <person name="Nunoura T."/>
            <person name="Muto H."/>
            <person name="Mino S."/>
            <person name="Sawayama S."/>
            <person name="Takai K."/>
            <person name="Nakagawa S."/>
        </authorList>
    </citation>
    <scope>NUCLEOTIDE SEQUENCE [LARGE SCALE GENOMIC DNA]</scope>
    <source>
        <strain evidence="4 5">HS1857</strain>
    </source>
</reference>
<dbReference type="InterPro" id="IPR011330">
    <property type="entry name" value="Glyco_hydro/deAcase_b/a-brl"/>
</dbReference>
<dbReference type="AlphaFoldDB" id="A0A292YBM1"/>
<dbReference type="PANTHER" id="PTHR34216">
    <property type="match status" value="1"/>
</dbReference>
<dbReference type="PANTHER" id="PTHR34216:SF3">
    <property type="entry name" value="POLY-BETA-1,6-N-ACETYL-D-GLUCOSAMINE N-DEACETYLASE"/>
    <property type="match status" value="1"/>
</dbReference>
<protein>
    <recommendedName>
        <fullName evidence="3">NodB homology domain-containing protein</fullName>
    </recommendedName>
</protein>
<dbReference type="CDD" id="cd10969">
    <property type="entry name" value="CE4_Ecf1_like_5s"/>
    <property type="match status" value="1"/>
</dbReference>
<evidence type="ECO:0000313" key="4">
    <source>
        <dbReference type="EMBL" id="GAX86805.1"/>
    </source>
</evidence>
<dbReference type="InterPro" id="IPR002509">
    <property type="entry name" value="NODB_dom"/>
</dbReference>
<keyword evidence="2" id="KW-0732">Signal</keyword>
<dbReference type="GO" id="GO:0005975">
    <property type="term" value="P:carbohydrate metabolic process"/>
    <property type="evidence" value="ECO:0007669"/>
    <property type="project" value="InterPro"/>
</dbReference>
<dbReference type="Gene3D" id="3.20.20.370">
    <property type="entry name" value="Glycoside hydrolase/deacetylase"/>
    <property type="match status" value="1"/>
</dbReference>
<dbReference type="InterPro" id="IPR051398">
    <property type="entry name" value="Polysacch_Deacetylase"/>
</dbReference>
<organism evidence="4 5">
    <name type="scientific">Lebetimonas natsushimae</name>
    <dbReference type="NCBI Taxonomy" id="1936991"/>
    <lineage>
        <taxon>Bacteria</taxon>
        <taxon>Pseudomonadati</taxon>
        <taxon>Campylobacterota</taxon>
        <taxon>Epsilonproteobacteria</taxon>
        <taxon>Nautiliales</taxon>
        <taxon>Nautiliaceae</taxon>
        <taxon>Lebetimonas</taxon>
    </lineage>
</organism>
<keyword evidence="5" id="KW-1185">Reference proteome</keyword>
<dbReference type="Proteomes" id="UP000217944">
    <property type="component" value="Unassembled WGS sequence"/>
</dbReference>
<comment type="subcellular location">
    <subcellularLocation>
        <location evidence="1">Secreted</location>
    </subcellularLocation>
</comment>
<dbReference type="GO" id="GO:0016810">
    <property type="term" value="F:hydrolase activity, acting on carbon-nitrogen (but not peptide) bonds"/>
    <property type="evidence" value="ECO:0007669"/>
    <property type="project" value="InterPro"/>
</dbReference>
<dbReference type="GO" id="GO:0005576">
    <property type="term" value="C:extracellular region"/>
    <property type="evidence" value="ECO:0007669"/>
    <property type="project" value="UniProtKB-SubCell"/>
</dbReference>
<dbReference type="Pfam" id="PF01522">
    <property type="entry name" value="Polysacc_deac_1"/>
    <property type="match status" value="1"/>
</dbReference>
<evidence type="ECO:0000313" key="5">
    <source>
        <dbReference type="Proteomes" id="UP000217944"/>
    </source>
</evidence>
<dbReference type="EMBL" id="BDME01000001">
    <property type="protein sequence ID" value="GAX86805.1"/>
    <property type="molecule type" value="Genomic_DNA"/>
</dbReference>
<comment type="caution">
    <text evidence="4">The sequence shown here is derived from an EMBL/GenBank/DDBJ whole genome shotgun (WGS) entry which is preliminary data.</text>
</comment>
<dbReference type="PROSITE" id="PS51677">
    <property type="entry name" value="NODB"/>
    <property type="match status" value="1"/>
</dbReference>
<evidence type="ECO:0000256" key="2">
    <source>
        <dbReference type="ARBA" id="ARBA00022729"/>
    </source>
</evidence>
<gene>
    <name evidence="4" type="ORF">LNAT_P0100</name>
</gene>